<dbReference type="OrthoDB" id="9785398at2"/>
<dbReference type="Gene3D" id="3.20.20.60">
    <property type="entry name" value="Phosphoenolpyruvate-binding domains"/>
    <property type="match status" value="1"/>
</dbReference>
<dbReference type="InterPro" id="IPR015813">
    <property type="entry name" value="Pyrv/PenolPyrv_kinase-like_dom"/>
</dbReference>
<sequence length="258" mass="27074">MNQNEKARLFSSLHRKGDPVILYNVWDAGSAGAVVAAGARSLATGSAPVASANGFADGQQIPMQRLLDVARSITGATELPVSVDFEGAYSTDPEEGARNVAMLVETGAIGLNFEDQVVGGSGLHPVAEQAARIAAIRAMARQRGIELFINARTDLFLKEKDRSVHPSLLPQAIERADAYAQAGASGFFAPGLVDRDLIRELCASTPLPVNIIMVPGAPDAATLASLGVSRISHGPFPYRAMIEWLTDGARTALNAAKG</sequence>
<dbReference type="RefSeq" id="WP_110032312.1">
    <property type="nucleotide sequence ID" value="NZ_QGTR01000003.1"/>
</dbReference>
<dbReference type="PANTHER" id="PTHR42905:SF16">
    <property type="entry name" value="CARBOXYPHOSPHONOENOLPYRUVATE PHOSPHONOMUTASE-LIKE PROTEIN (AFU_ORTHOLOGUE AFUA_5G07230)"/>
    <property type="match status" value="1"/>
</dbReference>
<dbReference type="PANTHER" id="PTHR42905">
    <property type="entry name" value="PHOSPHOENOLPYRUVATE CARBOXYLASE"/>
    <property type="match status" value="1"/>
</dbReference>
<accession>A0A317PNH8</accession>
<proteinExistence type="predicted"/>
<dbReference type="CDD" id="cd00377">
    <property type="entry name" value="ICL_PEPM"/>
    <property type="match status" value="1"/>
</dbReference>
<gene>
    <name evidence="1" type="ORF">DFR52_103253</name>
</gene>
<protein>
    <submittedName>
        <fullName evidence="1">2-methylisocitrate lyase-like PEP mutase family enzyme</fullName>
    </submittedName>
</protein>
<dbReference type="AlphaFoldDB" id="A0A317PNH8"/>
<dbReference type="Pfam" id="PF13714">
    <property type="entry name" value="PEP_mutase"/>
    <property type="match status" value="1"/>
</dbReference>
<evidence type="ECO:0000313" key="1">
    <source>
        <dbReference type="EMBL" id="PWW00051.1"/>
    </source>
</evidence>
<reference evidence="1 2" key="1">
    <citation type="submission" date="2018-05" db="EMBL/GenBank/DDBJ databases">
        <title>Genomic Encyclopedia of Type Strains, Phase IV (KMG-IV): sequencing the most valuable type-strain genomes for metagenomic binning, comparative biology and taxonomic classification.</title>
        <authorList>
            <person name="Goeker M."/>
        </authorList>
    </citation>
    <scope>NUCLEOTIDE SEQUENCE [LARGE SCALE GENOMIC DNA]</scope>
    <source>
        <strain evidence="1 2">DSM 16791</strain>
    </source>
</reference>
<dbReference type="Proteomes" id="UP000246352">
    <property type="component" value="Unassembled WGS sequence"/>
</dbReference>
<name>A0A317PNH8_9HYPH</name>
<dbReference type="EMBL" id="QGTR01000003">
    <property type="protein sequence ID" value="PWW00051.1"/>
    <property type="molecule type" value="Genomic_DNA"/>
</dbReference>
<dbReference type="InterPro" id="IPR040442">
    <property type="entry name" value="Pyrv_kinase-like_dom_sf"/>
</dbReference>
<evidence type="ECO:0000313" key="2">
    <source>
        <dbReference type="Proteomes" id="UP000246352"/>
    </source>
</evidence>
<keyword evidence="1" id="KW-0456">Lyase</keyword>
<dbReference type="InterPro" id="IPR039556">
    <property type="entry name" value="ICL/PEPM"/>
</dbReference>
<organism evidence="1 2">
    <name type="scientific">Hoeflea marina</name>
    <dbReference type="NCBI Taxonomy" id="274592"/>
    <lineage>
        <taxon>Bacteria</taxon>
        <taxon>Pseudomonadati</taxon>
        <taxon>Pseudomonadota</taxon>
        <taxon>Alphaproteobacteria</taxon>
        <taxon>Hyphomicrobiales</taxon>
        <taxon>Rhizobiaceae</taxon>
        <taxon>Hoeflea</taxon>
    </lineage>
</organism>
<keyword evidence="2" id="KW-1185">Reference proteome</keyword>
<dbReference type="GO" id="GO:0016829">
    <property type="term" value="F:lyase activity"/>
    <property type="evidence" value="ECO:0007669"/>
    <property type="project" value="UniProtKB-KW"/>
</dbReference>
<dbReference type="SUPFAM" id="SSF51621">
    <property type="entry name" value="Phosphoenolpyruvate/pyruvate domain"/>
    <property type="match status" value="1"/>
</dbReference>
<comment type="caution">
    <text evidence="1">The sequence shown here is derived from an EMBL/GenBank/DDBJ whole genome shotgun (WGS) entry which is preliminary data.</text>
</comment>